<dbReference type="CDD" id="cd14744">
    <property type="entry name" value="PAAR_CT_2"/>
    <property type="match status" value="1"/>
</dbReference>
<dbReference type="EMBL" id="WWCV01000059">
    <property type="protein sequence ID" value="MYN19960.1"/>
    <property type="molecule type" value="Genomic_DNA"/>
</dbReference>
<dbReference type="Pfam" id="PF05488">
    <property type="entry name" value="PAAR_motif"/>
    <property type="match status" value="1"/>
</dbReference>
<sequence length="90" mass="9239">MRKIICVGDPTTHGGKVISSSAPHFTVDGKAVACIGDKCSCPIIGHGGVCTIVEGDDQHTIDGRPVVYEGHKTSCGATVLADGADKLFQS</sequence>
<evidence type="ECO:0008006" key="3">
    <source>
        <dbReference type="Google" id="ProtNLM"/>
    </source>
</evidence>
<dbReference type="AlphaFoldDB" id="A0A845HMJ5"/>
<reference evidence="1 2" key="1">
    <citation type="submission" date="2019-12" db="EMBL/GenBank/DDBJ databases">
        <title>Novel species isolated from a subtropical stream in China.</title>
        <authorList>
            <person name="Lu H."/>
        </authorList>
    </citation>
    <scope>NUCLEOTIDE SEQUENCE [LARGE SCALE GENOMIC DNA]</scope>
    <source>
        <strain evidence="1 2">FT107W</strain>
    </source>
</reference>
<keyword evidence="2" id="KW-1185">Reference proteome</keyword>
<proteinExistence type="predicted"/>
<evidence type="ECO:0000313" key="2">
    <source>
        <dbReference type="Proteomes" id="UP000484875"/>
    </source>
</evidence>
<dbReference type="Gene3D" id="2.60.200.60">
    <property type="match status" value="1"/>
</dbReference>
<evidence type="ECO:0000313" key="1">
    <source>
        <dbReference type="EMBL" id="MYN19960.1"/>
    </source>
</evidence>
<name>A0A845HMJ5_9BURK</name>
<dbReference type="InterPro" id="IPR008727">
    <property type="entry name" value="PAAR_motif"/>
</dbReference>
<protein>
    <recommendedName>
        <fullName evidence="3">PAAR domain-containing protein</fullName>
    </recommendedName>
</protein>
<dbReference type="Proteomes" id="UP000484875">
    <property type="component" value="Unassembled WGS sequence"/>
</dbReference>
<gene>
    <name evidence="1" type="ORF">GTP81_24765</name>
</gene>
<dbReference type="RefSeq" id="WP_161092339.1">
    <property type="nucleotide sequence ID" value="NZ_WWCV01000059.1"/>
</dbReference>
<comment type="caution">
    <text evidence="1">The sequence shown here is derived from an EMBL/GenBank/DDBJ whole genome shotgun (WGS) entry which is preliminary data.</text>
</comment>
<accession>A0A845HMJ5</accession>
<organism evidence="1 2">
    <name type="scientific">Duganella vulcania</name>
    <dbReference type="NCBI Taxonomy" id="2692166"/>
    <lineage>
        <taxon>Bacteria</taxon>
        <taxon>Pseudomonadati</taxon>
        <taxon>Pseudomonadota</taxon>
        <taxon>Betaproteobacteria</taxon>
        <taxon>Burkholderiales</taxon>
        <taxon>Oxalobacteraceae</taxon>
        <taxon>Telluria group</taxon>
        <taxon>Duganella</taxon>
    </lineage>
</organism>